<dbReference type="SUPFAM" id="SSF53850">
    <property type="entry name" value="Periplasmic binding protein-like II"/>
    <property type="match status" value="1"/>
</dbReference>
<keyword evidence="4" id="KW-1185">Reference proteome</keyword>
<feature type="chain" id="PRO_5047230109" evidence="2">
    <location>
        <begin position="27"/>
        <end position="325"/>
    </location>
</feature>
<evidence type="ECO:0000256" key="1">
    <source>
        <dbReference type="ARBA" id="ARBA00006987"/>
    </source>
</evidence>
<organism evidence="3 4">
    <name type="scientific">Azospirillum oleiclasticum</name>
    <dbReference type="NCBI Taxonomy" id="2735135"/>
    <lineage>
        <taxon>Bacteria</taxon>
        <taxon>Pseudomonadati</taxon>
        <taxon>Pseudomonadota</taxon>
        <taxon>Alphaproteobacteria</taxon>
        <taxon>Rhodospirillales</taxon>
        <taxon>Azospirillaceae</taxon>
        <taxon>Azospirillum</taxon>
    </lineage>
</organism>
<dbReference type="Pfam" id="PF03401">
    <property type="entry name" value="TctC"/>
    <property type="match status" value="1"/>
</dbReference>
<dbReference type="CDD" id="cd07012">
    <property type="entry name" value="PBP2_Bug_TTT"/>
    <property type="match status" value="1"/>
</dbReference>
<evidence type="ECO:0000313" key="3">
    <source>
        <dbReference type="EMBL" id="NYZ24320.1"/>
    </source>
</evidence>
<gene>
    <name evidence="3" type="ORF">HND93_31830</name>
</gene>
<comment type="caution">
    <text evidence="3">The sequence shown here is derived from an EMBL/GenBank/DDBJ whole genome shotgun (WGS) entry which is preliminary data.</text>
</comment>
<dbReference type="PANTHER" id="PTHR42928">
    <property type="entry name" value="TRICARBOXYLATE-BINDING PROTEIN"/>
    <property type="match status" value="1"/>
</dbReference>
<dbReference type="Proteomes" id="UP000584642">
    <property type="component" value="Unassembled WGS sequence"/>
</dbReference>
<dbReference type="PIRSF" id="PIRSF017082">
    <property type="entry name" value="YflP"/>
    <property type="match status" value="1"/>
</dbReference>
<proteinExistence type="inferred from homology"/>
<evidence type="ECO:0000256" key="2">
    <source>
        <dbReference type="SAM" id="SignalP"/>
    </source>
</evidence>
<name>A0ABX2TMT1_9PROT</name>
<dbReference type="Gene3D" id="3.40.190.150">
    <property type="entry name" value="Bordetella uptake gene, domain 1"/>
    <property type="match status" value="1"/>
</dbReference>
<dbReference type="RefSeq" id="WP_180286096.1">
    <property type="nucleotide sequence ID" value="NZ_JABFDB010000039.1"/>
</dbReference>
<sequence length="325" mass="34273">MIIARRAILAALTAATIAGPAALAHAQSGYPTREVRWVIPWNAGGSNDIMARVLLPILEKEGLRVVIENVPGGTGAIGMGQVATARTDGYTIGNGTSSTLAIIAQGKVPLKNEQFDHIIRVSVDPLILVVSGKSGFKTLDEFLAHMKANPGKVTIATPGSNNINHIFAAMTARGAGVDYRHVPYPGGSRVVAELMGGQVQAGVLKPSETMEQIKSGDLRPLGVFENKRLDALGDVPTFKEKGIDVFPYGPVVQMAYIAAPAGLDPKVRDTLTTKFKAALTSAEFKDFAAKNGFIIDPLSGKELDAEVSKVADALAEVAKHVFAKP</sequence>
<dbReference type="InterPro" id="IPR042100">
    <property type="entry name" value="Bug_dom1"/>
</dbReference>
<dbReference type="EMBL" id="JABFDB010000039">
    <property type="protein sequence ID" value="NYZ24320.1"/>
    <property type="molecule type" value="Genomic_DNA"/>
</dbReference>
<comment type="similarity">
    <text evidence="1">Belongs to the UPF0065 (bug) family.</text>
</comment>
<feature type="signal peptide" evidence="2">
    <location>
        <begin position="1"/>
        <end position="26"/>
    </location>
</feature>
<reference evidence="3 4" key="1">
    <citation type="submission" date="2020-05" db="EMBL/GenBank/DDBJ databases">
        <title>Azospirillum oleiclasticum sp. nov, a nitrogen-fixing and heavy crude oil-emulsifying bacterium isolated from the crude oil of Yumen Oilfield.</title>
        <authorList>
            <person name="Wu D."/>
            <person name="Cai M."/>
            <person name="Zhang X."/>
        </authorList>
    </citation>
    <scope>NUCLEOTIDE SEQUENCE [LARGE SCALE GENOMIC DNA]</scope>
    <source>
        <strain evidence="3 4">ROY-1-1-2</strain>
    </source>
</reference>
<dbReference type="Gene3D" id="3.40.190.10">
    <property type="entry name" value="Periplasmic binding protein-like II"/>
    <property type="match status" value="1"/>
</dbReference>
<dbReference type="InterPro" id="IPR005064">
    <property type="entry name" value="BUG"/>
</dbReference>
<accession>A0ABX2TMT1</accession>
<keyword evidence="2" id="KW-0732">Signal</keyword>
<protein>
    <submittedName>
        <fullName evidence="3">Tripartite tricarboxylate transporter substrate binding protein</fullName>
    </submittedName>
</protein>
<dbReference type="PANTHER" id="PTHR42928:SF5">
    <property type="entry name" value="BLR1237 PROTEIN"/>
    <property type="match status" value="1"/>
</dbReference>
<evidence type="ECO:0000313" key="4">
    <source>
        <dbReference type="Proteomes" id="UP000584642"/>
    </source>
</evidence>